<keyword evidence="3" id="KW-1185">Reference proteome</keyword>
<dbReference type="PANTHER" id="PTHR43162">
    <property type="match status" value="1"/>
</dbReference>
<feature type="region of interest" description="Disordered" evidence="1">
    <location>
        <begin position="1"/>
        <end position="34"/>
    </location>
</feature>
<protein>
    <submittedName>
        <fullName evidence="2">NAD(P)H azoreductase</fullName>
        <ecNumber evidence="2">1.7.-.-</ecNumber>
    </submittedName>
</protein>
<dbReference type="Gene3D" id="3.40.50.720">
    <property type="entry name" value="NAD(P)-binding Rossmann-like Domain"/>
    <property type="match status" value="1"/>
</dbReference>
<sequence>MDRLNDPRWTETMTQPPPATIHSATHSATPAAPGPVLVVGATGKTGSRVADLLESRGHGVRRASRSSDTVFDWTDRSTWARALHGAWSVYLTYQPDLIVPGATDDIAEFVRLADDAGVARLVLLAGRGETEADAAARLVHAAGTESTVLSCAWFDQNFTEGGFAPEIAAGSLTLPVGAVGEPFIDADDIAEVAVAALLDVTADGANPHAGRTHDLTGPRLLTFAEAADVFGRARGTTVEFAEVSPAAYRDMLQQFDVPAPEVDLLLSLFGTLFDGRNAHVSDGVERVLGRAPRDIVDVALHWARSARQTEVSR</sequence>
<dbReference type="Proteomes" id="UP000271469">
    <property type="component" value="Chromosome"/>
</dbReference>
<evidence type="ECO:0000313" key="2">
    <source>
        <dbReference type="EMBL" id="AZG46056.1"/>
    </source>
</evidence>
<dbReference type="InterPro" id="IPR036291">
    <property type="entry name" value="NAD(P)-bd_dom_sf"/>
</dbReference>
<reference evidence="2 3" key="1">
    <citation type="submission" date="2018-11" db="EMBL/GenBank/DDBJ databases">
        <title>Gordonia insulae sp. nov., isolated from an island soil.</title>
        <authorList>
            <person name="Kim Y.S."/>
            <person name="Kim S.B."/>
        </authorList>
    </citation>
    <scope>NUCLEOTIDE SEQUENCE [LARGE SCALE GENOMIC DNA]</scope>
    <source>
        <strain evidence="2 3">MMS17-SY073</strain>
    </source>
</reference>
<gene>
    <name evidence="2" type="primary">azoB</name>
    <name evidence="2" type="ORF">D7316_02656</name>
</gene>
<dbReference type="Gene3D" id="3.90.25.10">
    <property type="entry name" value="UDP-galactose 4-epimerase, domain 1"/>
    <property type="match status" value="1"/>
</dbReference>
<evidence type="ECO:0000313" key="3">
    <source>
        <dbReference type="Proteomes" id="UP000271469"/>
    </source>
</evidence>
<evidence type="ECO:0000256" key="1">
    <source>
        <dbReference type="SAM" id="MobiDB-lite"/>
    </source>
</evidence>
<name>A0A3G8JLV5_9ACTN</name>
<accession>A0A3G8JLV5</accession>
<dbReference type="KEGG" id="gom:D7316_02656"/>
<proteinExistence type="predicted"/>
<organism evidence="2 3">
    <name type="scientific">Gordonia insulae</name>
    <dbReference type="NCBI Taxonomy" id="2420509"/>
    <lineage>
        <taxon>Bacteria</taxon>
        <taxon>Bacillati</taxon>
        <taxon>Actinomycetota</taxon>
        <taxon>Actinomycetes</taxon>
        <taxon>Mycobacteriales</taxon>
        <taxon>Gordoniaceae</taxon>
        <taxon>Gordonia</taxon>
    </lineage>
</organism>
<dbReference type="AlphaFoldDB" id="A0A3G8JLV5"/>
<dbReference type="EC" id="1.7.-.-" evidence="2"/>
<dbReference type="GO" id="GO:0016491">
    <property type="term" value="F:oxidoreductase activity"/>
    <property type="evidence" value="ECO:0007669"/>
    <property type="project" value="UniProtKB-KW"/>
</dbReference>
<keyword evidence="2" id="KW-0560">Oxidoreductase</keyword>
<dbReference type="SUPFAM" id="SSF51735">
    <property type="entry name" value="NAD(P)-binding Rossmann-fold domains"/>
    <property type="match status" value="1"/>
</dbReference>
<dbReference type="PANTHER" id="PTHR43162:SF1">
    <property type="entry name" value="PRESTALK A DIFFERENTIATION PROTEIN A"/>
    <property type="match status" value="1"/>
</dbReference>
<dbReference type="EMBL" id="CP033972">
    <property type="protein sequence ID" value="AZG46056.1"/>
    <property type="molecule type" value="Genomic_DNA"/>
</dbReference>
<dbReference type="InterPro" id="IPR051604">
    <property type="entry name" value="Ergot_Alk_Oxidoreductase"/>
</dbReference>